<gene>
    <name evidence="11" type="ORF">METZ01_LOCUS71592</name>
</gene>
<evidence type="ECO:0000256" key="2">
    <source>
        <dbReference type="ARBA" id="ARBA00012737"/>
    </source>
</evidence>
<evidence type="ECO:0000256" key="8">
    <source>
        <dbReference type="ARBA" id="ARBA00022962"/>
    </source>
</evidence>
<keyword evidence="3" id="KW-0436">Ligase</keyword>
<dbReference type="AlphaFoldDB" id="A0A381TTB9"/>
<dbReference type="InterPro" id="IPR006426">
    <property type="entry name" value="Asn_synth_AEB"/>
</dbReference>
<dbReference type="CDD" id="cd00712">
    <property type="entry name" value="AsnB"/>
    <property type="match status" value="1"/>
</dbReference>
<dbReference type="InterPro" id="IPR014729">
    <property type="entry name" value="Rossmann-like_a/b/a_fold"/>
</dbReference>
<dbReference type="SUPFAM" id="SSF52402">
    <property type="entry name" value="Adenine nucleotide alpha hydrolases-like"/>
    <property type="match status" value="1"/>
</dbReference>
<dbReference type="GO" id="GO:0005524">
    <property type="term" value="F:ATP binding"/>
    <property type="evidence" value="ECO:0007669"/>
    <property type="project" value="UniProtKB-KW"/>
</dbReference>
<name>A0A381TTB9_9ZZZZ</name>
<proteinExistence type="predicted"/>
<evidence type="ECO:0000256" key="7">
    <source>
        <dbReference type="ARBA" id="ARBA00022888"/>
    </source>
</evidence>
<sequence>MCGILAIFGLSNDAENWRKKTLQLSKLIRHRGPDWNGIYCYKNCILAHERLAIVGLISGAQPITNKTKDIYMTINAEIYNYIQLKEELIKKSPQYADQFTTDSDCEILIHLYKEYGPDFITKCKINGMYAFAIYDKINDLYIIARDPIGIIPLYMGWGKDGSIWFSSEMKAIQENCDNYEIFPPGFYYVGKSVNISNDGVMKQFYNERWFNDIEYIPNNKYDVAEFREQFTNSVKRHLMSEVPYGVLLSGGLDSSIVASIASREYKKLGNLDVMRSYCIGLEGSPDIEAAEKVAQFIGTRHYSFIYTIQEGLDAISDVIYHLETFDVTTIRASTPMYLMARKIKATGVKMVLSGEGADEIFCGYLYFHKAPNKEELHKESVRKVRDLHKFDNNRANKSMMAWGVETRVPFLDREFIEYAMNLDPKEKMSDGRIEKMAIREAFNVKDDPYLPDEVLWRQKEQFSDGVGYNWIDTLKQVADENVSDLQMKYASSRFPIASPSSKEEYMYREIFSKHFPSPSAAKTVPTGKSIACSTPIAIEWDKSFKDMADPSGRAISGVHVDAYEQI</sequence>
<comment type="pathway">
    <text evidence="1">Amino-acid biosynthesis; L-asparagine biosynthesis; L-asparagine from L-aspartate (L-Gln route): step 1/1.</text>
</comment>
<dbReference type="CDD" id="cd01991">
    <property type="entry name" value="Asn_synthase_B_C"/>
    <property type="match status" value="1"/>
</dbReference>
<dbReference type="FunFam" id="3.40.50.620:FF:000031">
    <property type="entry name" value="Asparagine synthase B"/>
    <property type="match status" value="1"/>
</dbReference>
<dbReference type="SUPFAM" id="SSF56235">
    <property type="entry name" value="N-terminal nucleophile aminohydrolases (Ntn hydrolases)"/>
    <property type="match status" value="1"/>
</dbReference>
<evidence type="ECO:0000256" key="1">
    <source>
        <dbReference type="ARBA" id="ARBA00005187"/>
    </source>
</evidence>
<dbReference type="GO" id="GO:0004066">
    <property type="term" value="F:asparagine synthase (glutamine-hydrolyzing) activity"/>
    <property type="evidence" value="ECO:0007669"/>
    <property type="project" value="UniProtKB-EC"/>
</dbReference>
<keyword evidence="4" id="KW-0028">Amino-acid biosynthesis</keyword>
<keyword evidence="7" id="KW-0061">Asparagine biosynthesis</keyword>
<protein>
    <recommendedName>
        <fullName evidence="2">asparagine synthase (glutamine-hydrolyzing)</fullName>
        <ecNumber evidence="2">6.3.5.4</ecNumber>
    </recommendedName>
</protein>
<keyword evidence="5" id="KW-0547">Nucleotide-binding</keyword>
<evidence type="ECO:0000256" key="3">
    <source>
        <dbReference type="ARBA" id="ARBA00022598"/>
    </source>
</evidence>
<evidence type="ECO:0000256" key="5">
    <source>
        <dbReference type="ARBA" id="ARBA00022741"/>
    </source>
</evidence>
<feature type="domain" description="Glutamine amidotransferase type-2" evidence="10">
    <location>
        <begin position="2"/>
        <end position="193"/>
    </location>
</feature>
<dbReference type="EMBL" id="UINC01005053">
    <property type="protein sequence ID" value="SVA18738.1"/>
    <property type="molecule type" value="Genomic_DNA"/>
</dbReference>
<accession>A0A381TTB9</accession>
<dbReference type="InterPro" id="IPR029055">
    <property type="entry name" value="Ntn_hydrolases_N"/>
</dbReference>
<dbReference type="InterPro" id="IPR050795">
    <property type="entry name" value="Asn_Synthetase"/>
</dbReference>
<keyword evidence="6" id="KW-0067">ATP-binding</keyword>
<evidence type="ECO:0000256" key="9">
    <source>
        <dbReference type="ARBA" id="ARBA00048741"/>
    </source>
</evidence>
<dbReference type="Gene3D" id="3.60.20.10">
    <property type="entry name" value="Glutamine Phosphoribosylpyrophosphate, subunit 1, domain 1"/>
    <property type="match status" value="1"/>
</dbReference>
<dbReference type="PIRSF" id="PIRSF001589">
    <property type="entry name" value="Asn_synthetase_glu-h"/>
    <property type="match status" value="1"/>
</dbReference>
<dbReference type="InterPro" id="IPR001962">
    <property type="entry name" value="Asn_synthase"/>
</dbReference>
<organism evidence="11">
    <name type="scientific">marine metagenome</name>
    <dbReference type="NCBI Taxonomy" id="408172"/>
    <lineage>
        <taxon>unclassified sequences</taxon>
        <taxon>metagenomes</taxon>
        <taxon>ecological metagenomes</taxon>
    </lineage>
</organism>
<dbReference type="PROSITE" id="PS51278">
    <property type="entry name" value="GATASE_TYPE_2"/>
    <property type="match status" value="1"/>
</dbReference>
<dbReference type="NCBIfam" id="NF006949">
    <property type="entry name" value="PRK09431.1"/>
    <property type="match status" value="1"/>
</dbReference>
<dbReference type="PANTHER" id="PTHR11772">
    <property type="entry name" value="ASPARAGINE SYNTHETASE"/>
    <property type="match status" value="1"/>
</dbReference>
<evidence type="ECO:0000256" key="6">
    <source>
        <dbReference type="ARBA" id="ARBA00022840"/>
    </source>
</evidence>
<reference evidence="11" key="1">
    <citation type="submission" date="2018-05" db="EMBL/GenBank/DDBJ databases">
        <authorList>
            <person name="Lanie J.A."/>
            <person name="Ng W.-L."/>
            <person name="Kazmierczak K.M."/>
            <person name="Andrzejewski T.M."/>
            <person name="Davidsen T.M."/>
            <person name="Wayne K.J."/>
            <person name="Tettelin H."/>
            <person name="Glass J.I."/>
            <person name="Rusch D."/>
            <person name="Podicherti R."/>
            <person name="Tsui H.-C.T."/>
            <person name="Winkler M.E."/>
        </authorList>
    </citation>
    <scope>NUCLEOTIDE SEQUENCE</scope>
</reference>
<dbReference type="Pfam" id="PF00733">
    <property type="entry name" value="Asn_synthase"/>
    <property type="match status" value="1"/>
</dbReference>
<dbReference type="EC" id="6.3.5.4" evidence="2"/>
<dbReference type="Pfam" id="PF13537">
    <property type="entry name" value="GATase_7"/>
    <property type="match status" value="1"/>
</dbReference>
<dbReference type="NCBIfam" id="TIGR01536">
    <property type="entry name" value="asn_synth_AEB"/>
    <property type="match status" value="1"/>
</dbReference>
<dbReference type="InterPro" id="IPR033738">
    <property type="entry name" value="AsnB_N"/>
</dbReference>
<dbReference type="InterPro" id="IPR017932">
    <property type="entry name" value="GATase_2_dom"/>
</dbReference>
<evidence type="ECO:0000313" key="11">
    <source>
        <dbReference type="EMBL" id="SVA18738.1"/>
    </source>
</evidence>
<dbReference type="Gene3D" id="3.40.50.620">
    <property type="entry name" value="HUPs"/>
    <property type="match status" value="1"/>
</dbReference>
<dbReference type="PANTHER" id="PTHR11772:SF2">
    <property type="entry name" value="ASPARAGINE SYNTHETASE [GLUTAMINE-HYDROLYZING]"/>
    <property type="match status" value="1"/>
</dbReference>
<comment type="catalytic activity">
    <reaction evidence="9">
        <text>L-aspartate + L-glutamine + ATP + H2O = L-asparagine + L-glutamate + AMP + diphosphate + H(+)</text>
        <dbReference type="Rhea" id="RHEA:12228"/>
        <dbReference type="ChEBI" id="CHEBI:15377"/>
        <dbReference type="ChEBI" id="CHEBI:15378"/>
        <dbReference type="ChEBI" id="CHEBI:29985"/>
        <dbReference type="ChEBI" id="CHEBI:29991"/>
        <dbReference type="ChEBI" id="CHEBI:30616"/>
        <dbReference type="ChEBI" id="CHEBI:33019"/>
        <dbReference type="ChEBI" id="CHEBI:58048"/>
        <dbReference type="ChEBI" id="CHEBI:58359"/>
        <dbReference type="ChEBI" id="CHEBI:456215"/>
        <dbReference type="EC" id="6.3.5.4"/>
    </reaction>
</comment>
<dbReference type="GO" id="GO:0006529">
    <property type="term" value="P:asparagine biosynthetic process"/>
    <property type="evidence" value="ECO:0007669"/>
    <property type="project" value="UniProtKB-KW"/>
</dbReference>
<dbReference type="GO" id="GO:0005829">
    <property type="term" value="C:cytosol"/>
    <property type="evidence" value="ECO:0007669"/>
    <property type="project" value="TreeGrafter"/>
</dbReference>
<keyword evidence="8" id="KW-0315">Glutamine amidotransferase</keyword>
<evidence type="ECO:0000256" key="4">
    <source>
        <dbReference type="ARBA" id="ARBA00022605"/>
    </source>
</evidence>
<evidence type="ECO:0000259" key="10">
    <source>
        <dbReference type="PROSITE" id="PS51278"/>
    </source>
</evidence>